<evidence type="ECO:0000256" key="1">
    <source>
        <dbReference type="ARBA" id="ARBA00004049"/>
    </source>
</evidence>
<keyword evidence="3 7" id="KW-0175">Coiled coil</keyword>
<feature type="region of interest" description="Disordered" evidence="8">
    <location>
        <begin position="69"/>
        <end position="99"/>
    </location>
</feature>
<organism evidence="10 11">
    <name type="scientific">Hevea brasiliensis</name>
    <name type="common">Para rubber tree</name>
    <name type="synonym">Siphonia brasiliensis</name>
    <dbReference type="NCBI Taxonomy" id="3981"/>
    <lineage>
        <taxon>Eukaryota</taxon>
        <taxon>Viridiplantae</taxon>
        <taxon>Streptophyta</taxon>
        <taxon>Embryophyta</taxon>
        <taxon>Tracheophyta</taxon>
        <taxon>Spermatophyta</taxon>
        <taxon>Magnoliopsida</taxon>
        <taxon>eudicotyledons</taxon>
        <taxon>Gunneridae</taxon>
        <taxon>Pentapetalae</taxon>
        <taxon>rosids</taxon>
        <taxon>fabids</taxon>
        <taxon>Malpighiales</taxon>
        <taxon>Euphorbiaceae</taxon>
        <taxon>Crotonoideae</taxon>
        <taxon>Micrandreae</taxon>
        <taxon>Hevea</taxon>
    </lineage>
</organism>
<proteinExistence type="predicted"/>
<dbReference type="PANTHER" id="PTHR46373">
    <property type="entry name" value="PROTEIN RKD4"/>
    <property type="match status" value="1"/>
</dbReference>
<keyword evidence="2" id="KW-0805">Transcription regulation</keyword>
<comment type="caution">
    <text evidence="10">The sequence shown here is derived from an EMBL/GenBank/DDBJ whole genome shotgun (WGS) entry which is preliminary data.</text>
</comment>
<dbReference type="PROSITE" id="PS51519">
    <property type="entry name" value="RWP_RK"/>
    <property type="match status" value="1"/>
</dbReference>
<evidence type="ECO:0000256" key="5">
    <source>
        <dbReference type="ARBA" id="ARBA00023163"/>
    </source>
</evidence>
<keyword evidence="6" id="KW-0539">Nucleus</keyword>
<dbReference type="InterPro" id="IPR044607">
    <property type="entry name" value="RKD-like"/>
</dbReference>
<evidence type="ECO:0000256" key="8">
    <source>
        <dbReference type="SAM" id="MobiDB-lite"/>
    </source>
</evidence>
<accession>A0ABQ9MW35</accession>
<evidence type="ECO:0000313" key="10">
    <source>
        <dbReference type="EMBL" id="KAJ9183627.1"/>
    </source>
</evidence>
<feature type="coiled-coil region" evidence="7">
    <location>
        <begin position="318"/>
        <end position="345"/>
    </location>
</feature>
<evidence type="ECO:0000256" key="4">
    <source>
        <dbReference type="ARBA" id="ARBA00023125"/>
    </source>
</evidence>
<keyword evidence="4" id="KW-0238">DNA-binding</keyword>
<gene>
    <name evidence="10" type="ORF">P3X46_007452</name>
</gene>
<dbReference type="PANTHER" id="PTHR46373:SF5">
    <property type="entry name" value="RWP-RK DOMAIN PROTEIN"/>
    <property type="match status" value="1"/>
</dbReference>
<evidence type="ECO:0000256" key="2">
    <source>
        <dbReference type="ARBA" id="ARBA00023015"/>
    </source>
</evidence>
<keyword evidence="11" id="KW-1185">Reference proteome</keyword>
<evidence type="ECO:0000313" key="11">
    <source>
        <dbReference type="Proteomes" id="UP001174677"/>
    </source>
</evidence>
<reference evidence="10" key="1">
    <citation type="journal article" date="2023" name="Plant Biotechnol. J.">
        <title>Chromosome-level wild Hevea brasiliensis genome provides new tools for genomic-assisted breeding and valuable loci to elevate rubber yield.</title>
        <authorList>
            <person name="Cheng H."/>
            <person name="Song X."/>
            <person name="Hu Y."/>
            <person name="Wu T."/>
            <person name="Yang Q."/>
            <person name="An Z."/>
            <person name="Feng S."/>
            <person name="Deng Z."/>
            <person name="Wu W."/>
            <person name="Zeng X."/>
            <person name="Tu M."/>
            <person name="Wang X."/>
            <person name="Huang H."/>
        </authorList>
    </citation>
    <scope>NUCLEOTIDE SEQUENCE</scope>
    <source>
        <strain evidence="10">MT/VB/25A 57/8</strain>
    </source>
</reference>
<sequence length="348" mass="39373">MADPQHTFPYHDPYDSPFNYEYLDFMTDSYPTLDNLPSGDVPTSLHPSSDNIADPNHCFDYPMIWDTGNQSNSGGQSLGEGPSQSRKRRAAENLQPNCPDGGRPISVWPPPPAPFWCTCCQVLREIIHTDGNCTKRLEIHGRLGLICHAILESKNQVQDGSSVSRYHMFDFCKKSIDGVKQFLQQYCYDQTKAGYVMLQDPLSVFYEALCVGIEWDENLHNDASIYSGGHQANQTEGGNESLRSSKSILAQQRERTGKLTLKDFDPYFHLPIEEAARLMNICPTVVKKICRKYGMSRWPFRKIKSIEKQILSLRANSISINAEERARTEAEIQRLEQKISKLCAGGKN</sequence>
<evidence type="ECO:0000259" key="9">
    <source>
        <dbReference type="PROSITE" id="PS51519"/>
    </source>
</evidence>
<comment type="function">
    <text evidence="1">Putative transcription factor.</text>
</comment>
<feature type="domain" description="RWP-RK" evidence="9">
    <location>
        <begin position="246"/>
        <end position="326"/>
    </location>
</feature>
<keyword evidence="5" id="KW-0804">Transcription</keyword>
<evidence type="ECO:0000256" key="3">
    <source>
        <dbReference type="ARBA" id="ARBA00023054"/>
    </source>
</evidence>
<evidence type="ECO:0000256" key="6">
    <source>
        <dbReference type="ARBA" id="ARBA00023242"/>
    </source>
</evidence>
<dbReference type="EMBL" id="JARPOI010000004">
    <property type="protein sequence ID" value="KAJ9183627.1"/>
    <property type="molecule type" value="Genomic_DNA"/>
</dbReference>
<dbReference type="InterPro" id="IPR003035">
    <property type="entry name" value="RWP-RK_dom"/>
</dbReference>
<name>A0ABQ9MW35_HEVBR</name>
<dbReference type="Pfam" id="PF02042">
    <property type="entry name" value="RWP-RK"/>
    <property type="match status" value="1"/>
</dbReference>
<protein>
    <recommendedName>
        <fullName evidence="9">RWP-RK domain-containing protein</fullName>
    </recommendedName>
</protein>
<evidence type="ECO:0000256" key="7">
    <source>
        <dbReference type="SAM" id="Coils"/>
    </source>
</evidence>
<dbReference type="Proteomes" id="UP001174677">
    <property type="component" value="Chromosome 4"/>
</dbReference>